<keyword evidence="9" id="KW-1185">Reference proteome</keyword>
<dbReference type="SUPFAM" id="SSF48452">
    <property type="entry name" value="TPR-like"/>
    <property type="match status" value="1"/>
</dbReference>
<dbReference type="Proteomes" id="UP001317322">
    <property type="component" value="Chromosome"/>
</dbReference>
<dbReference type="PRINTS" id="PR00364">
    <property type="entry name" value="DISEASERSIST"/>
</dbReference>
<comment type="similarity">
    <text evidence="1">Belongs to the AfsR/DnrI/RedD regulatory family.</text>
</comment>
<dbReference type="PROSITE" id="PS51755">
    <property type="entry name" value="OMPR_PHOB"/>
    <property type="match status" value="1"/>
</dbReference>
<dbReference type="PANTHER" id="PTHR35807:SF1">
    <property type="entry name" value="TRANSCRIPTIONAL REGULATOR REDD"/>
    <property type="match status" value="1"/>
</dbReference>
<keyword evidence="4" id="KW-0804">Transcription</keyword>
<dbReference type="InterPro" id="IPR027417">
    <property type="entry name" value="P-loop_NTPase"/>
</dbReference>
<dbReference type="InterPro" id="IPR001867">
    <property type="entry name" value="OmpR/PhoB-type_DNA-bd"/>
</dbReference>
<keyword evidence="2" id="KW-0805">Transcription regulation</keyword>
<organism evidence="8 9">
    <name type="scientific">Cellulomonas wangsupingiae</name>
    <dbReference type="NCBI Taxonomy" id="2968085"/>
    <lineage>
        <taxon>Bacteria</taxon>
        <taxon>Bacillati</taxon>
        <taxon>Actinomycetota</taxon>
        <taxon>Actinomycetes</taxon>
        <taxon>Micrococcales</taxon>
        <taxon>Cellulomonadaceae</taxon>
        <taxon>Cellulomonas</taxon>
    </lineage>
</organism>
<evidence type="ECO:0000256" key="6">
    <source>
        <dbReference type="SAM" id="MobiDB-lite"/>
    </source>
</evidence>
<accession>A0ABY5K8I1</accession>
<feature type="compositionally biased region" description="Basic and acidic residues" evidence="6">
    <location>
        <begin position="617"/>
        <end position="628"/>
    </location>
</feature>
<feature type="region of interest" description="Disordered" evidence="6">
    <location>
        <begin position="596"/>
        <end position="628"/>
    </location>
</feature>
<dbReference type="SMART" id="SM00862">
    <property type="entry name" value="Trans_reg_C"/>
    <property type="match status" value="1"/>
</dbReference>
<evidence type="ECO:0000256" key="2">
    <source>
        <dbReference type="ARBA" id="ARBA00023015"/>
    </source>
</evidence>
<dbReference type="InterPro" id="IPR051677">
    <property type="entry name" value="AfsR-DnrI-RedD_regulator"/>
</dbReference>
<keyword evidence="3 5" id="KW-0238">DNA-binding</keyword>
<proteinExistence type="inferred from homology"/>
<dbReference type="SUPFAM" id="SSF46894">
    <property type="entry name" value="C-terminal effector domain of the bipartite response regulators"/>
    <property type="match status" value="1"/>
</dbReference>
<dbReference type="Gene3D" id="3.40.50.300">
    <property type="entry name" value="P-loop containing nucleotide triphosphate hydrolases"/>
    <property type="match status" value="1"/>
</dbReference>
<dbReference type="Gene3D" id="1.10.10.10">
    <property type="entry name" value="Winged helix-like DNA-binding domain superfamily/Winged helix DNA-binding domain"/>
    <property type="match status" value="1"/>
</dbReference>
<evidence type="ECO:0000256" key="4">
    <source>
        <dbReference type="ARBA" id="ARBA00023163"/>
    </source>
</evidence>
<dbReference type="EMBL" id="CP101989">
    <property type="protein sequence ID" value="UUI66769.1"/>
    <property type="molecule type" value="Genomic_DNA"/>
</dbReference>
<dbReference type="RefSeq" id="WP_227562820.1">
    <property type="nucleotide sequence ID" value="NZ_CP101989.1"/>
</dbReference>
<reference evidence="8 9" key="1">
    <citation type="submission" date="2022-07" db="EMBL/GenBank/DDBJ databases">
        <title>Novel species in genus cellulomonas.</title>
        <authorList>
            <person name="Ye L."/>
        </authorList>
    </citation>
    <scope>NUCLEOTIDE SEQUENCE [LARGE SCALE GENOMIC DNA]</scope>
    <source>
        <strain evidence="9">zg-Y908</strain>
    </source>
</reference>
<protein>
    <submittedName>
        <fullName evidence="8">NB-ARC domain-containing protein</fullName>
    </submittedName>
</protein>
<dbReference type="InterPro" id="IPR011990">
    <property type="entry name" value="TPR-like_helical_dom_sf"/>
</dbReference>
<dbReference type="Gene3D" id="1.25.40.10">
    <property type="entry name" value="Tetratricopeptide repeat domain"/>
    <property type="match status" value="1"/>
</dbReference>
<dbReference type="InterPro" id="IPR036388">
    <property type="entry name" value="WH-like_DNA-bd_sf"/>
</dbReference>
<evidence type="ECO:0000256" key="5">
    <source>
        <dbReference type="PROSITE-ProRule" id="PRU01091"/>
    </source>
</evidence>
<evidence type="ECO:0000313" key="8">
    <source>
        <dbReference type="EMBL" id="UUI66769.1"/>
    </source>
</evidence>
<dbReference type="SMART" id="SM01043">
    <property type="entry name" value="BTAD"/>
    <property type="match status" value="1"/>
</dbReference>
<dbReference type="CDD" id="cd15831">
    <property type="entry name" value="BTAD"/>
    <property type="match status" value="1"/>
</dbReference>
<dbReference type="Pfam" id="PF03704">
    <property type="entry name" value="BTAD"/>
    <property type="match status" value="1"/>
</dbReference>
<evidence type="ECO:0000259" key="7">
    <source>
        <dbReference type="PROSITE" id="PS51755"/>
    </source>
</evidence>
<dbReference type="SUPFAM" id="SSF52540">
    <property type="entry name" value="P-loop containing nucleoside triphosphate hydrolases"/>
    <property type="match status" value="1"/>
</dbReference>
<evidence type="ECO:0000313" key="9">
    <source>
        <dbReference type="Proteomes" id="UP001317322"/>
    </source>
</evidence>
<sequence>MEFNVLGSLEVVGDGSPVEISGAKRRALLAVLLLHTGRTVPVPRLVEMLWPDTPPPSAVYNLRTYVHGIRRALLAAERTPDRLTRDLAGYRLAVEPGEFDVLRFQRLTEEGHRALEVGDAAAAVHRFSTALGLWRGAPLEDLPDLGPEIRAEVLALEEQRHEARTALVDARMSLGQAYELIPQLRRMVAEQPLHERTHAQLVSALSKAGRTAEALGAYGSARATLVRELGLEPGEVLRAAHERVLQECTAGDEPSRARERLTAGAGPSALPMRPPTFVGRAAVRRQLRQIGASGAAAGSAHEWTAVLVSGTPGAGKSTTAVSAAYDLRAAYPDGHLFVRLAAAGGRPRATVDLLGEMLVSLGVPPSAMPAALPERAAMYRRLVAQRRLLVVLDDAASAAQVRDLLPGSGRSLVIITSRRRLLDLEVDWRLNLGPLDERDALALLASDIGDARVRAALDESRRIVAACDGLPLALRIVGGRLARRSATTLATFAERLESTVDVFEELALGDMCVRTNLSQAIEALGPDERSALEALGGCECRRFTDADAAEHLDLPQSKAERLVEHLVEHNLVVPVDGCGDQQYEMPSLLRTYVRTHGRDERARSPAGSCRASQRPRAGREPEARLGRA</sequence>
<gene>
    <name evidence="8" type="ORF">NP075_08750</name>
</gene>
<evidence type="ECO:0000256" key="3">
    <source>
        <dbReference type="ARBA" id="ARBA00023125"/>
    </source>
</evidence>
<dbReference type="InterPro" id="IPR003593">
    <property type="entry name" value="AAA+_ATPase"/>
</dbReference>
<dbReference type="PANTHER" id="PTHR35807">
    <property type="entry name" value="TRANSCRIPTIONAL REGULATOR REDD-RELATED"/>
    <property type="match status" value="1"/>
</dbReference>
<name>A0ABY5K8I1_9CELL</name>
<dbReference type="Gene3D" id="1.10.8.430">
    <property type="entry name" value="Helical domain of apoptotic protease-activating factors"/>
    <property type="match status" value="1"/>
</dbReference>
<feature type="DNA-binding region" description="OmpR/PhoB-type" evidence="5">
    <location>
        <begin position="1"/>
        <end position="94"/>
    </location>
</feature>
<dbReference type="InterPro" id="IPR016032">
    <property type="entry name" value="Sig_transdc_resp-reg_C-effctor"/>
</dbReference>
<dbReference type="InterPro" id="IPR042197">
    <property type="entry name" value="Apaf_helical"/>
</dbReference>
<evidence type="ECO:0000256" key="1">
    <source>
        <dbReference type="ARBA" id="ARBA00005820"/>
    </source>
</evidence>
<feature type="domain" description="OmpR/PhoB-type" evidence="7">
    <location>
        <begin position="1"/>
        <end position="94"/>
    </location>
</feature>
<dbReference type="InterPro" id="IPR005158">
    <property type="entry name" value="BTAD"/>
</dbReference>
<dbReference type="SMART" id="SM00382">
    <property type="entry name" value="AAA"/>
    <property type="match status" value="1"/>
</dbReference>